<dbReference type="AlphaFoldDB" id="A0A2T3AYC8"/>
<dbReference type="GeneID" id="36574906"/>
<organism evidence="1 2">
    <name type="scientific">Amorphotheca resinae ATCC 22711</name>
    <dbReference type="NCBI Taxonomy" id="857342"/>
    <lineage>
        <taxon>Eukaryota</taxon>
        <taxon>Fungi</taxon>
        <taxon>Dikarya</taxon>
        <taxon>Ascomycota</taxon>
        <taxon>Pezizomycotina</taxon>
        <taxon>Leotiomycetes</taxon>
        <taxon>Helotiales</taxon>
        <taxon>Amorphothecaceae</taxon>
        <taxon>Amorphotheca</taxon>
    </lineage>
</organism>
<proteinExistence type="predicted"/>
<evidence type="ECO:0000313" key="2">
    <source>
        <dbReference type="Proteomes" id="UP000241818"/>
    </source>
</evidence>
<sequence>MDSNLPYSSFQQCVSHHPTELDQNVVDKWAALGERRRAAAPTSKDSKPGFSLLTLLVPDVRFVIYNMLVREELFSPISSPLNPDLTMGRMREGNLQALSRTCKTIRSEIELWYKHYGSRLSRMPEIGIFAPETTFFWLDCAGYVALCEVIGYENRQPELSFALWDSARYHLDRFWNHEACRTIQHLELCFRLTWHPTGTLRHMPYFEGFETMNHLTSIQVTFSHNETLDIQSVNAQFFWLDFFYRIWNDFWRYSAFCHPGRCCTCCPTLPEISVGIDMPWLKGVTILPALLPRGAVVTVISELLGIPPLNWYRPIEQAE</sequence>
<dbReference type="Proteomes" id="UP000241818">
    <property type="component" value="Unassembled WGS sequence"/>
</dbReference>
<dbReference type="EMBL" id="KZ679013">
    <property type="protein sequence ID" value="PSS15051.1"/>
    <property type="molecule type" value="Genomic_DNA"/>
</dbReference>
<accession>A0A2T3AYC8</accession>
<dbReference type="RefSeq" id="XP_024719650.1">
    <property type="nucleotide sequence ID" value="XM_024866825.1"/>
</dbReference>
<protein>
    <submittedName>
        <fullName evidence="1">Uncharacterized protein</fullName>
    </submittedName>
</protein>
<evidence type="ECO:0000313" key="1">
    <source>
        <dbReference type="EMBL" id="PSS15051.1"/>
    </source>
</evidence>
<gene>
    <name evidence="1" type="ORF">M430DRAFT_35844</name>
</gene>
<name>A0A2T3AYC8_AMORE</name>
<keyword evidence="2" id="KW-1185">Reference proteome</keyword>
<dbReference type="InParanoid" id="A0A2T3AYC8"/>
<reference evidence="1 2" key="1">
    <citation type="journal article" date="2018" name="New Phytol.">
        <title>Comparative genomics and transcriptomics depict ericoid mycorrhizal fungi as versatile saprotrophs and plant mutualists.</title>
        <authorList>
            <person name="Martino E."/>
            <person name="Morin E."/>
            <person name="Grelet G.A."/>
            <person name="Kuo A."/>
            <person name="Kohler A."/>
            <person name="Daghino S."/>
            <person name="Barry K.W."/>
            <person name="Cichocki N."/>
            <person name="Clum A."/>
            <person name="Dockter R.B."/>
            <person name="Hainaut M."/>
            <person name="Kuo R.C."/>
            <person name="LaButti K."/>
            <person name="Lindahl B.D."/>
            <person name="Lindquist E.A."/>
            <person name="Lipzen A."/>
            <person name="Khouja H.R."/>
            <person name="Magnuson J."/>
            <person name="Murat C."/>
            <person name="Ohm R.A."/>
            <person name="Singer S.W."/>
            <person name="Spatafora J.W."/>
            <person name="Wang M."/>
            <person name="Veneault-Fourrey C."/>
            <person name="Henrissat B."/>
            <person name="Grigoriev I.V."/>
            <person name="Martin F.M."/>
            <person name="Perotto S."/>
        </authorList>
    </citation>
    <scope>NUCLEOTIDE SEQUENCE [LARGE SCALE GENOMIC DNA]</scope>
    <source>
        <strain evidence="1 2">ATCC 22711</strain>
    </source>
</reference>